<sequence>MISGGKSEIRLDSANKGYRVSNQISAVGQISIDPRRCPVYPKLLSTDLSYPSRSKYSDERRLLSSQTRKHAYRLSRQRSLSVKEADST</sequence>
<name>A0A9I9CC86_CUCME</name>
<evidence type="ECO:0000256" key="1">
    <source>
        <dbReference type="SAM" id="MobiDB-lite"/>
    </source>
</evidence>
<dbReference type="Gramene" id="MELO3C000415.2.1">
    <property type="protein sequence ID" value="MELO3C000415.2.1"/>
    <property type="gene ID" value="MELO3C000415.2"/>
</dbReference>
<dbReference type="EnsemblPlants" id="MELO3C000415.2.1">
    <property type="protein sequence ID" value="MELO3C000415.2.1"/>
    <property type="gene ID" value="MELO3C000415.2"/>
</dbReference>
<evidence type="ECO:0000313" key="2">
    <source>
        <dbReference type="EnsemblPlants" id="MELO3C000415.2.1"/>
    </source>
</evidence>
<dbReference type="AlphaFoldDB" id="A0A9I9CC86"/>
<reference evidence="2" key="1">
    <citation type="submission" date="2023-03" db="UniProtKB">
        <authorList>
            <consortium name="EnsemblPlants"/>
        </authorList>
    </citation>
    <scope>IDENTIFICATION</scope>
</reference>
<feature type="compositionally biased region" description="Basic residues" evidence="1">
    <location>
        <begin position="67"/>
        <end position="76"/>
    </location>
</feature>
<proteinExistence type="predicted"/>
<feature type="region of interest" description="Disordered" evidence="1">
    <location>
        <begin position="50"/>
        <end position="88"/>
    </location>
</feature>
<protein>
    <submittedName>
        <fullName evidence="2">Uncharacterized protein</fullName>
    </submittedName>
</protein>
<organism evidence="2">
    <name type="scientific">Cucumis melo</name>
    <name type="common">Muskmelon</name>
    <dbReference type="NCBI Taxonomy" id="3656"/>
    <lineage>
        <taxon>Eukaryota</taxon>
        <taxon>Viridiplantae</taxon>
        <taxon>Streptophyta</taxon>
        <taxon>Embryophyta</taxon>
        <taxon>Tracheophyta</taxon>
        <taxon>Spermatophyta</taxon>
        <taxon>Magnoliopsida</taxon>
        <taxon>eudicotyledons</taxon>
        <taxon>Gunneridae</taxon>
        <taxon>Pentapetalae</taxon>
        <taxon>rosids</taxon>
        <taxon>fabids</taxon>
        <taxon>Cucurbitales</taxon>
        <taxon>Cucurbitaceae</taxon>
        <taxon>Benincaseae</taxon>
        <taxon>Cucumis</taxon>
    </lineage>
</organism>
<accession>A0A9I9CC86</accession>